<protein>
    <submittedName>
        <fullName evidence="8">Uncharacterized protein</fullName>
    </submittedName>
</protein>
<proteinExistence type="predicted"/>
<dbReference type="STRING" id="2656787.A0A370TU46"/>
<dbReference type="InterPro" id="IPR039512">
    <property type="entry name" value="RCHY1_zinc-ribbon"/>
</dbReference>
<evidence type="ECO:0000256" key="2">
    <source>
        <dbReference type="ARBA" id="ARBA00022771"/>
    </source>
</evidence>
<feature type="compositionally biased region" description="Polar residues" evidence="5">
    <location>
        <begin position="143"/>
        <end position="157"/>
    </location>
</feature>
<feature type="compositionally biased region" description="Acidic residues" evidence="5">
    <location>
        <begin position="620"/>
        <end position="650"/>
    </location>
</feature>
<evidence type="ECO:0000313" key="8">
    <source>
        <dbReference type="EMBL" id="RDL39030.1"/>
    </source>
</evidence>
<feature type="compositionally biased region" description="Polar residues" evidence="5">
    <location>
        <begin position="177"/>
        <end position="190"/>
    </location>
</feature>
<feature type="region of interest" description="Disordered" evidence="5">
    <location>
        <begin position="104"/>
        <end position="196"/>
    </location>
</feature>
<dbReference type="SUPFAM" id="SSF161219">
    <property type="entry name" value="CHY zinc finger-like"/>
    <property type="match status" value="1"/>
</dbReference>
<dbReference type="InterPro" id="IPR008913">
    <property type="entry name" value="Znf_CHY"/>
</dbReference>
<dbReference type="CDD" id="cd16464">
    <property type="entry name" value="RING-H2_Pirh2-like"/>
    <property type="match status" value="1"/>
</dbReference>
<feature type="region of interest" description="Disordered" evidence="5">
    <location>
        <begin position="584"/>
        <end position="656"/>
    </location>
</feature>
<dbReference type="GO" id="GO:0006511">
    <property type="term" value="P:ubiquitin-dependent protein catabolic process"/>
    <property type="evidence" value="ECO:0007669"/>
    <property type="project" value="TreeGrafter"/>
</dbReference>
<dbReference type="GO" id="GO:0008270">
    <property type="term" value="F:zinc ion binding"/>
    <property type="evidence" value="ECO:0007669"/>
    <property type="project" value="UniProtKB-KW"/>
</dbReference>
<reference evidence="8 9" key="1">
    <citation type="journal article" date="2018" name="IMA Fungus">
        <title>IMA Genome-F 9: Draft genome sequence of Annulohypoxylon stygium, Aspergillus mulundensis, Berkeleyomyces basicola (syn. Thielaviopsis basicola), Ceratocystis smalleyi, two Cercospora beticola strains, Coleophoma cylindrospora, Fusarium fracticaudum, Phialophora cf. hyalina, and Morchella septimelata.</title>
        <authorList>
            <person name="Wingfield B.D."/>
            <person name="Bills G.F."/>
            <person name="Dong Y."/>
            <person name="Huang W."/>
            <person name="Nel W.J."/>
            <person name="Swalarsk-Parry B.S."/>
            <person name="Vaghefi N."/>
            <person name="Wilken P.M."/>
            <person name="An Z."/>
            <person name="de Beer Z.W."/>
            <person name="De Vos L."/>
            <person name="Chen L."/>
            <person name="Duong T.A."/>
            <person name="Gao Y."/>
            <person name="Hammerbacher A."/>
            <person name="Kikkert J.R."/>
            <person name="Li Y."/>
            <person name="Li H."/>
            <person name="Li K."/>
            <person name="Li Q."/>
            <person name="Liu X."/>
            <person name="Ma X."/>
            <person name="Naidoo K."/>
            <person name="Pethybridge S.J."/>
            <person name="Sun J."/>
            <person name="Steenkamp E.T."/>
            <person name="van der Nest M.A."/>
            <person name="van Wyk S."/>
            <person name="Wingfield M.J."/>
            <person name="Xiong C."/>
            <person name="Yue Q."/>
            <person name="Zhang X."/>
        </authorList>
    </citation>
    <scope>NUCLEOTIDE SEQUENCE [LARGE SCALE GENOMIC DNA]</scope>
    <source>
        <strain evidence="8 9">BP 5553</strain>
    </source>
</reference>
<dbReference type="InterPro" id="IPR037274">
    <property type="entry name" value="Znf_CHY_sf"/>
</dbReference>
<dbReference type="GO" id="GO:0005634">
    <property type="term" value="C:nucleus"/>
    <property type="evidence" value="ECO:0007669"/>
    <property type="project" value="TreeGrafter"/>
</dbReference>
<dbReference type="Gene3D" id="3.30.40.10">
    <property type="entry name" value="Zinc/RING finger domain, C3HC4 (zinc finger)"/>
    <property type="match status" value="1"/>
</dbReference>
<name>A0A370TU46_9HELO</name>
<dbReference type="PROSITE" id="PS50089">
    <property type="entry name" value="ZF_RING_2"/>
    <property type="match status" value="1"/>
</dbReference>
<dbReference type="Proteomes" id="UP000254866">
    <property type="component" value="Unassembled WGS sequence"/>
</dbReference>
<keyword evidence="9" id="KW-1185">Reference proteome</keyword>
<evidence type="ECO:0000259" key="6">
    <source>
        <dbReference type="PROSITE" id="PS50089"/>
    </source>
</evidence>
<sequence length="656" mass="72737">MTSLVSEFLINPVLRTARRFSRSNSNNVYDNATPPAFERTPPEARHEDAVEDIAELLEGLEGLGSQGNDEVPSITGEPVILDSIENDESIDAQLHTLMAARAPNALPTHSPTPIGPYFRRLSSNEVDDDDVTHNPSFGIPSRFRTNSSTTNPLSNPDPNVADTRASPIGGRSRTSTHDSIQSSSAGNYRNRSLPADDGMGALRQRIIMIQAMAIPAEEKARMMHSLLIQGYTEAQMFHTKQQPPASSPASMVSQERPTTPGSLTSFLWQMNGVMDDAPPTQQHTFHLSPDDLKPSYAPLDPPEIDGDGDAALGEPIPELGCQHYKRNVKLQCTTCDRWYTCRMCHDETEDHVLNRKATKNMLCMLCGYAQRTCGVCMSMSVEHSHKCIERVSDCDCPICEEYMFTSPHPVVFMLCGHSIHKSCYEAHMKTSYKCPICSKSTVNMETQFRNLDRAIDSQPMPPQFQDTTAMVSCNDCYAKSAVKYHWLGLKCAICDSYNTAQLSILSDLAVEVPAGENRDFDDALTATSLNRVTSSTGVLGIGRRHSSHIQAPMTPSRGANRFPAYSVPQRIARSVSPVRGRGIYDAPPVMMHPETDDSAEEDELDFWGRDKPRSLTSGENIDEMEEDDESEEDSVNESCDEDDEDEEDQFELIGHR</sequence>
<gene>
    <name evidence="8" type="ORF">BP5553_03370</name>
</gene>
<dbReference type="EMBL" id="NPIC01000002">
    <property type="protein sequence ID" value="RDL39030.1"/>
    <property type="molecule type" value="Genomic_DNA"/>
</dbReference>
<feature type="compositionally biased region" description="Acidic residues" evidence="5">
    <location>
        <begin position="596"/>
        <end position="605"/>
    </location>
</feature>
<dbReference type="GO" id="GO:0061630">
    <property type="term" value="F:ubiquitin protein ligase activity"/>
    <property type="evidence" value="ECO:0007669"/>
    <property type="project" value="TreeGrafter"/>
</dbReference>
<organism evidence="8 9">
    <name type="scientific">Venustampulla echinocandica</name>
    <dbReference type="NCBI Taxonomy" id="2656787"/>
    <lineage>
        <taxon>Eukaryota</taxon>
        <taxon>Fungi</taxon>
        <taxon>Dikarya</taxon>
        <taxon>Ascomycota</taxon>
        <taxon>Pezizomycotina</taxon>
        <taxon>Leotiomycetes</taxon>
        <taxon>Helotiales</taxon>
        <taxon>Pleuroascaceae</taxon>
        <taxon>Venustampulla</taxon>
    </lineage>
</organism>
<evidence type="ECO:0000256" key="5">
    <source>
        <dbReference type="SAM" id="MobiDB-lite"/>
    </source>
</evidence>
<dbReference type="GO" id="GO:0016567">
    <property type="term" value="P:protein ubiquitination"/>
    <property type="evidence" value="ECO:0007669"/>
    <property type="project" value="TreeGrafter"/>
</dbReference>
<dbReference type="GeneID" id="43596219"/>
<dbReference type="Pfam" id="PF14599">
    <property type="entry name" value="zinc_ribbon_6"/>
    <property type="match status" value="1"/>
</dbReference>
<dbReference type="Pfam" id="PF13639">
    <property type="entry name" value="zf-RING_2"/>
    <property type="match status" value="1"/>
</dbReference>
<dbReference type="InterPro" id="IPR001841">
    <property type="entry name" value="Znf_RING"/>
</dbReference>
<comment type="caution">
    <text evidence="8">The sequence shown here is derived from an EMBL/GenBank/DDBJ whole genome shotgun (WGS) entry which is preliminary data.</text>
</comment>
<keyword evidence="3" id="KW-0862">Zinc</keyword>
<keyword evidence="1" id="KW-0479">Metal-binding</keyword>
<dbReference type="PROSITE" id="PS51266">
    <property type="entry name" value="ZF_CHY"/>
    <property type="match status" value="1"/>
</dbReference>
<dbReference type="InterPro" id="IPR013083">
    <property type="entry name" value="Znf_RING/FYVE/PHD"/>
</dbReference>
<evidence type="ECO:0000256" key="3">
    <source>
        <dbReference type="ARBA" id="ARBA00022833"/>
    </source>
</evidence>
<dbReference type="SUPFAM" id="SSF57850">
    <property type="entry name" value="RING/U-box"/>
    <property type="match status" value="1"/>
</dbReference>
<accession>A0A370TU46</accession>
<evidence type="ECO:0000256" key="4">
    <source>
        <dbReference type="PROSITE-ProRule" id="PRU00601"/>
    </source>
</evidence>
<dbReference type="PANTHER" id="PTHR21319">
    <property type="entry name" value="RING FINGER AND CHY ZINC FINGER DOMAIN-CONTAINING PROTEIN 1"/>
    <property type="match status" value="1"/>
</dbReference>
<evidence type="ECO:0000259" key="7">
    <source>
        <dbReference type="PROSITE" id="PS51266"/>
    </source>
</evidence>
<dbReference type="PANTHER" id="PTHR21319:SF0">
    <property type="entry name" value="AND RING FINGER DOMAIN PROTEIN, PUTATIVE (AFU_ORTHOLOGUE AFUA_1G08900)-RELATED"/>
    <property type="match status" value="1"/>
</dbReference>
<keyword evidence="2 4" id="KW-0863">Zinc-finger</keyword>
<dbReference type="RefSeq" id="XP_031871686.1">
    <property type="nucleotide sequence ID" value="XM_032011993.1"/>
</dbReference>
<evidence type="ECO:0000313" key="9">
    <source>
        <dbReference type="Proteomes" id="UP000254866"/>
    </source>
</evidence>
<dbReference type="Gene3D" id="2.20.28.10">
    <property type="match status" value="1"/>
</dbReference>
<evidence type="ECO:0000256" key="1">
    <source>
        <dbReference type="ARBA" id="ARBA00022723"/>
    </source>
</evidence>
<dbReference type="OrthoDB" id="411372at2759"/>
<dbReference type="AlphaFoldDB" id="A0A370TU46"/>
<dbReference type="Pfam" id="PF05495">
    <property type="entry name" value="zf-CHY"/>
    <property type="match status" value="1"/>
</dbReference>
<feature type="domain" description="CHY-type" evidence="7">
    <location>
        <begin position="314"/>
        <end position="381"/>
    </location>
</feature>
<feature type="domain" description="RING-type" evidence="6">
    <location>
        <begin position="396"/>
        <end position="438"/>
    </location>
</feature>
<dbReference type="SMART" id="SM00184">
    <property type="entry name" value="RING"/>
    <property type="match status" value="1"/>
</dbReference>